<keyword evidence="4 5" id="KW-0269">Exonuclease</keyword>
<dbReference type="OrthoDB" id="9802795at2"/>
<comment type="similarity">
    <text evidence="5 6">Belongs to the XseA family.</text>
</comment>
<dbReference type="GO" id="GO:0005737">
    <property type="term" value="C:cytoplasm"/>
    <property type="evidence" value="ECO:0007669"/>
    <property type="project" value="UniProtKB-SubCell"/>
</dbReference>
<keyword evidence="3 5" id="KW-0378">Hydrolase</keyword>
<dbReference type="GO" id="GO:0008855">
    <property type="term" value="F:exodeoxyribonuclease VII activity"/>
    <property type="evidence" value="ECO:0007669"/>
    <property type="project" value="UniProtKB-UniRule"/>
</dbReference>
<evidence type="ECO:0000256" key="6">
    <source>
        <dbReference type="RuleBase" id="RU004355"/>
    </source>
</evidence>
<dbReference type="GO" id="GO:0009318">
    <property type="term" value="C:exodeoxyribonuclease VII complex"/>
    <property type="evidence" value="ECO:0007669"/>
    <property type="project" value="UniProtKB-UniRule"/>
</dbReference>
<dbReference type="InterPro" id="IPR020579">
    <property type="entry name" value="Exonuc_VII_lsu_C"/>
</dbReference>
<reference evidence="9 10" key="1">
    <citation type="submission" date="2018-01" db="EMBL/GenBank/DDBJ databases">
        <title>Genome sequence of a Cantenovulum-like bacteria.</title>
        <authorList>
            <person name="Tan W.R."/>
            <person name="Lau N.-S."/>
            <person name="Go F."/>
            <person name="Amirul A.-A.A."/>
        </authorList>
    </citation>
    <scope>NUCLEOTIDE SEQUENCE [LARGE SCALE GENOMIC DNA]</scope>
    <source>
        <strain evidence="9 10">CCB-QB4</strain>
    </source>
</reference>
<keyword evidence="10" id="KW-1185">Reference proteome</keyword>
<evidence type="ECO:0000313" key="10">
    <source>
        <dbReference type="Proteomes" id="UP000244441"/>
    </source>
</evidence>
<dbReference type="EC" id="3.1.11.6" evidence="5"/>
<comment type="subcellular location">
    <subcellularLocation>
        <location evidence="5 6">Cytoplasm</location>
    </subcellularLocation>
</comment>
<dbReference type="EMBL" id="CP026604">
    <property type="protein sequence ID" value="AWB67633.1"/>
    <property type="molecule type" value="Genomic_DNA"/>
</dbReference>
<dbReference type="HAMAP" id="MF_00378">
    <property type="entry name" value="Exonuc_7_L"/>
    <property type="match status" value="1"/>
</dbReference>
<dbReference type="GO" id="GO:0006308">
    <property type="term" value="P:DNA catabolic process"/>
    <property type="evidence" value="ECO:0007669"/>
    <property type="project" value="UniProtKB-UniRule"/>
</dbReference>
<proteinExistence type="inferred from homology"/>
<dbReference type="PANTHER" id="PTHR30008">
    <property type="entry name" value="EXODEOXYRIBONUCLEASE 7 LARGE SUBUNIT"/>
    <property type="match status" value="1"/>
</dbReference>
<comment type="catalytic activity">
    <reaction evidence="5 6">
        <text>Exonucleolytic cleavage in either 5'- to 3'- or 3'- to 5'-direction to yield nucleoside 5'-phosphates.</text>
        <dbReference type="EC" id="3.1.11.6"/>
    </reaction>
</comment>
<organism evidence="9 10">
    <name type="scientific">Saccharobesus litoralis</name>
    <dbReference type="NCBI Taxonomy" id="2172099"/>
    <lineage>
        <taxon>Bacteria</taxon>
        <taxon>Pseudomonadati</taxon>
        <taxon>Pseudomonadota</taxon>
        <taxon>Gammaproteobacteria</taxon>
        <taxon>Alteromonadales</taxon>
        <taxon>Alteromonadaceae</taxon>
        <taxon>Saccharobesus</taxon>
    </lineage>
</organism>
<dbReference type="CDD" id="cd04489">
    <property type="entry name" value="ExoVII_LU_OBF"/>
    <property type="match status" value="1"/>
</dbReference>
<evidence type="ECO:0000259" key="8">
    <source>
        <dbReference type="Pfam" id="PF13742"/>
    </source>
</evidence>
<keyword evidence="1 5" id="KW-0963">Cytoplasm</keyword>
<evidence type="ECO:0000259" key="7">
    <source>
        <dbReference type="Pfam" id="PF02601"/>
    </source>
</evidence>
<dbReference type="AlphaFoldDB" id="A0A2S0VTW7"/>
<evidence type="ECO:0000256" key="1">
    <source>
        <dbReference type="ARBA" id="ARBA00022490"/>
    </source>
</evidence>
<dbReference type="NCBIfam" id="TIGR00237">
    <property type="entry name" value="xseA"/>
    <property type="match status" value="1"/>
</dbReference>
<evidence type="ECO:0000313" key="9">
    <source>
        <dbReference type="EMBL" id="AWB67633.1"/>
    </source>
</evidence>
<evidence type="ECO:0000256" key="4">
    <source>
        <dbReference type="ARBA" id="ARBA00022839"/>
    </source>
</evidence>
<dbReference type="KEGG" id="cate:C2869_14835"/>
<feature type="domain" description="OB-fold nucleic acid binding" evidence="8">
    <location>
        <begin position="10"/>
        <end position="103"/>
    </location>
</feature>
<dbReference type="GO" id="GO:0003676">
    <property type="term" value="F:nucleic acid binding"/>
    <property type="evidence" value="ECO:0007669"/>
    <property type="project" value="InterPro"/>
</dbReference>
<dbReference type="Pfam" id="PF13742">
    <property type="entry name" value="tRNA_anti_2"/>
    <property type="match status" value="1"/>
</dbReference>
<keyword evidence="2 5" id="KW-0540">Nuclease</keyword>
<feature type="domain" description="Exonuclease VII large subunit C-terminal" evidence="7">
    <location>
        <begin position="126"/>
        <end position="441"/>
    </location>
</feature>
<dbReference type="PANTHER" id="PTHR30008:SF0">
    <property type="entry name" value="EXODEOXYRIBONUCLEASE 7 LARGE SUBUNIT"/>
    <property type="match status" value="1"/>
</dbReference>
<dbReference type="RefSeq" id="WP_108603683.1">
    <property type="nucleotide sequence ID" value="NZ_CP026604.1"/>
</dbReference>
<accession>A0A2S0VTW7</accession>
<dbReference type="InterPro" id="IPR025824">
    <property type="entry name" value="OB-fold_nuc-bd_dom"/>
</dbReference>
<evidence type="ECO:0000256" key="5">
    <source>
        <dbReference type="HAMAP-Rule" id="MF_00378"/>
    </source>
</evidence>
<dbReference type="Pfam" id="PF02601">
    <property type="entry name" value="Exonuc_VII_L"/>
    <property type="match status" value="1"/>
</dbReference>
<comment type="function">
    <text evidence="5">Bidirectionally degrades single-stranded DNA into large acid-insoluble oligonucleotides, which are then degraded further into small acid-soluble oligonucleotides.</text>
</comment>
<protein>
    <recommendedName>
        <fullName evidence="5">Exodeoxyribonuclease 7 large subunit</fullName>
        <ecNumber evidence="5">3.1.11.6</ecNumber>
    </recommendedName>
    <alternativeName>
        <fullName evidence="5">Exodeoxyribonuclease VII large subunit</fullName>
        <shortName evidence="5">Exonuclease VII large subunit</shortName>
    </alternativeName>
</protein>
<name>A0A2S0VTW7_9ALTE</name>
<sequence length="448" mass="50495">MNFTTAQNIYSVSRLNHTVKDLLQTHFLQIWVQGEVSNLIKASSGHWYFKLKDDRAQVQTAMFKGNNRHVRFNVENGQQVLVKARVSLYEPRGDYQLIVEQMEADGEGLLKQQFEKLKFKLASEGLFAQESKKLLPKLINKVGVITSPTGAAIHDILSVLHKRAPSIEVIVYPSLVQGNEAAATISHMIEIANQRNEVDLLIVGRGGGSTEDLWSFNEEPVARAIFHSSLPIISAVGHEVDVTISDLVADHRAPTPSAAAEVISTTVVEYKNRIQLKQQRLAANIKQLIYGYHSKLNHIQQKLVKVDPKYRLYEQQQKLDEYQYRLNNAMTKLLNDKKTRHSKLQQALSVNSPEKKLANLKLKTQALQQRFYASAQTLTQPKLYRLAVLGEKLNAFSPLATLNRGYSIMLNDDKKVIKSTKQVNVNQSVTVKLQDGHVNCQVLGVNKD</sequence>
<evidence type="ECO:0000256" key="2">
    <source>
        <dbReference type="ARBA" id="ARBA00022722"/>
    </source>
</evidence>
<dbReference type="InterPro" id="IPR003753">
    <property type="entry name" value="Exonuc_VII_L"/>
</dbReference>
<evidence type="ECO:0000256" key="3">
    <source>
        <dbReference type="ARBA" id="ARBA00022801"/>
    </source>
</evidence>
<gene>
    <name evidence="5" type="primary">xseA</name>
    <name evidence="9" type="ORF">C2869_14835</name>
</gene>
<dbReference type="Proteomes" id="UP000244441">
    <property type="component" value="Chromosome"/>
</dbReference>
<comment type="subunit">
    <text evidence="5">Heterooligomer composed of large and small subunits.</text>
</comment>